<sequence>MDAESNDSPYAGTLRAALTDLLVEQGAIHDERVAAAFRLVPRHLFVPLVPLEIAYTDDVVLMKRDETGVAISSVSQPTVVALMLEQADIRPGHRVLEIGSGGYNAALLAELVGPTGEVTTIDIDEDVTTRARESLDAAGYPDVRVLRTDGEFGGPESAPYDRIIVTVTAWDIAPAWVEQLAPGGRIVVPLRFRAQTRSIAFDLLEAGSRWRSLESRSMIICGFVNMQGAGAAYERWVPLHGELVSLSFDEDQESEPVPPEWVLDQPKASAWSGVLMNREEPLSDLDLWLASTLPGYCVLSAEPRALKKHVVAPVPRWGASAMASSHSLGYLTSRPAPDPDYVELGAHAHGPAAEDFAQLLVDQIRSWNEHLRGGKGPTLRVDPASPPPDRLPPGFHLRKKHNYLTLTWPPA</sequence>
<dbReference type="PANTHER" id="PTHR11579:SF0">
    <property type="entry name" value="PROTEIN-L-ISOASPARTATE(D-ASPARTATE) O-METHYLTRANSFERASE"/>
    <property type="match status" value="1"/>
</dbReference>
<name>A0ABN1PLY8_9ACTN</name>
<protein>
    <recommendedName>
        <fullName evidence="4">Protein-L-isoaspartate O-methyltransferase</fullName>
        <ecNumber evidence="3">2.1.1.77</ecNumber>
    </recommendedName>
    <alternativeName>
        <fullName evidence="11">L-isoaspartyl protein carboxyl methyltransferase</fullName>
    </alternativeName>
    <alternativeName>
        <fullName evidence="9">Protein L-isoaspartyl methyltransferase</fullName>
    </alternativeName>
    <alternativeName>
        <fullName evidence="10">Protein-beta-aspartate methyltransferase</fullName>
    </alternativeName>
</protein>
<evidence type="ECO:0000256" key="1">
    <source>
        <dbReference type="ARBA" id="ARBA00004496"/>
    </source>
</evidence>
<dbReference type="Pfam" id="PF01135">
    <property type="entry name" value="PCMT"/>
    <property type="match status" value="1"/>
</dbReference>
<dbReference type="NCBIfam" id="TIGR04364">
    <property type="entry name" value="methyltran_FxLD"/>
    <property type="match status" value="1"/>
</dbReference>
<evidence type="ECO:0000256" key="8">
    <source>
        <dbReference type="ARBA" id="ARBA00022691"/>
    </source>
</evidence>
<gene>
    <name evidence="13" type="ORF">GCM10009554_13060</name>
</gene>
<evidence type="ECO:0000256" key="6">
    <source>
        <dbReference type="ARBA" id="ARBA00022603"/>
    </source>
</evidence>
<dbReference type="PANTHER" id="PTHR11579">
    <property type="entry name" value="PROTEIN-L-ISOASPARTATE O-METHYLTRANSFERASE"/>
    <property type="match status" value="1"/>
</dbReference>
<dbReference type="CDD" id="cd02440">
    <property type="entry name" value="AdoMet_MTases"/>
    <property type="match status" value="1"/>
</dbReference>
<evidence type="ECO:0000313" key="13">
    <source>
        <dbReference type="EMBL" id="GAA0930180.1"/>
    </source>
</evidence>
<dbReference type="Proteomes" id="UP001500542">
    <property type="component" value="Unassembled WGS sequence"/>
</dbReference>
<reference evidence="13 14" key="1">
    <citation type="journal article" date="2019" name="Int. J. Syst. Evol. Microbiol.">
        <title>The Global Catalogue of Microorganisms (GCM) 10K type strain sequencing project: providing services to taxonomists for standard genome sequencing and annotation.</title>
        <authorList>
            <consortium name="The Broad Institute Genomics Platform"/>
            <consortium name="The Broad Institute Genome Sequencing Center for Infectious Disease"/>
            <person name="Wu L."/>
            <person name="Ma J."/>
        </authorList>
    </citation>
    <scope>NUCLEOTIDE SEQUENCE [LARGE SCALE GENOMIC DNA]</scope>
    <source>
        <strain evidence="13 14">JCM 10977</strain>
    </source>
</reference>
<evidence type="ECO:0000313" key="14">
    <source>
        <dbReference type="Proteomes" id="UP001500542"/>
    </source>
</evidence>
<evidence type="ECO:0000256" key="7">
    <source>
        <dbReference type="ARBA" id="ARBA00022679"/>
    </source>
</evidence>
<evidence type="ECO:0000256" key="5">
    <source>
        <dbReference type="ARBA" id="ARBA00022490"/>
    </source>
</evidence>
<dbReference type="InterPro" id="IPR000682">
    <property type="entry name" value="PCMT"/>
</dbReference>
<organism evidence="13 14">
    <name type="scientific">Kribbella koreensis</name>
    <dbReference type="NCBI Taxonomy" id="57909"/>
    <lineage>
        <taxon>Bacteria</taxon>
        <taxon>Bacillati</taxon>
        <taxon>Actinomycetota</taxon>
        <taxon>Actinomycetes</taxon>
        <taxon>Propionibacteriales</taxon>
        <taxon>Kribbellaceae</taxon>
        <taxon>Kribbella</taxon>
    </lineage>
</organism>
<keyword evidence="8" id="KW-0949">S-adenosyl-L-methionine</keyword>
<dbReference type="RefSeq" id="WP_343965842.1">
    <property type="nucleotide sequence ID" value="NZ_BAAAHK010000003.1"/>
</dbReference>
<comment type="subcellular location">
    <subcellularLocation>
        <location evidence="1">Cytoplasm</location>
    </subcellularLocation>
</comment>
<dbReference type="InterPro" id="IPR027573">
    <property type="entry name" value="Methyltran_FxLD"/>
</dbReference>
<dbReference type="EMBL" id="BAAAHK010000003">
    <property type="protein sequence ID" value="GAA0930180.1"/>
    <property type="molecule type" value="Genomic_DNA"/>
</dbReference>
<evidence type="ECO:0000256" key="10">
    <source>
        <dbReference type="ARBA" id="ARBA00031323"/>
    </source>
</evidence>
<evidence type="ECO:0000256" key="2">
    <source>
        <dbReference type="ARBA" id="ARBA00005369"/>
    </source>
</evidence>
<comment type="caution">
    <text evidence="13">The sequence shown here is derived from an EMBL/GenBank/DDBJ whole genome shotgun (WGS) entry which is preliminary data.</text>
</comment>
<evidence type="ECO:0000256" key="4">
    <source>
        <dbReference type="ARBA" id="ARBA00013346"/>
    </source>
</evidence>
<proteinExistence type="inferred from homology"/>
<dbReference type="EC" id="2.1.1.77" evidence="3"/>
<accession>A0ABN1PLY8</accession>
<comment type="similarity">
    <text evidence="2">Belongs to the methyltransferase superfamily. L-isoaspartyl/D-aspartyl protein methyltransferase family.</text>
</comment>
<dbReference type="SUPFAM" id="SSF53335">
    <property type="entry name" value="S-adenosyl-L-methionine-dependent methyltransferases"/>
    <property type="match status" value="1"/>
</dbReference>
<keyword evidence="5" id="KW-0963">Cytoplasm</keyword>
<keyword evidence="6" id="KW-0489">Methyltransferase</keyword>
<dbReference type="InterPro" id="IPR029063">
    <property type="entry name" value="SAM-dependent_MTases_sf"/>
</dbReference>
<feature type="region of interest" description="Disordered" evidence="12">
    <location>
        <begin position="371"/>
        <end position="392"/>
    </location>
</feature>
<evidence type="ECO:0000256" key="11">
    <source>
        <dbReference type="ARBA" id="ARBA00031350"/>
    </source>
</evidence>
<evidence type="ECO:0000256" key="12">
    <source>
        <dbReference type="SAM" id="MobiDB-lite"/>
    </source>
</evidence>
<dbReference type="Gene3D" id="3.40.50.150">
    <property type="entry name" value="Vaccinia Virus protein VP39"/>
    <property type="match status" value="1"/>
</dbReference>
<keyword evidence="7" id="KW-0808">Transferase</keyword>
<evidence type="ECO:0000256" key="9">
    <source>
        <dbReference type="ARBA" id="ARBA00030757"/>
    </source>
</evidence>
<evidence type="ECO:0000256" key="3">
    <source>
        <dbReference type="ARBA" id="ARBA00011890"/>
    </source>
</evidence>
<keyword evidence="14" id="KW-1185">Reference proteome</keyword>